<evidence type="ECO:0000256" key="1">
    <source>
        <dbReference type="ARBA" id="ARBA00005184"/>
    </source>
</evidence>
<evidence type="ECO:0000313" key="6">
    <source>
        <dbReference type="Proteomes" id="UP000828251"/>
    </source>
</evidence>
<dbReference type="AlphaFoldDB" id="A0A9D3ZT72"/>
<dbReference type="Proteomes" id="UP000828251">
    <property type="component" value="Unassembled WGS sequence"/>
</dbReference>
<proteinExistence type="predicted"/>
<accession>A0A9D3ZT72</accession>
<keyword evidence="6" id="KW-1185">Reference proteome</keyword>
<dbReference type="GO" id="GO:0042545">
    <property type="term" value="P:cell wall modification"/>
    <property type="evidence" value="ECO:0007669"/>
    <property type="project" value="InterPro"/>
</dbReference>
<dbReference type="SUPFAM" id="SSF51126">
    <property type="entry name" value="Pectin lyase-like"/>
    <property type="match status" value="1"/>
</dbReference>
<dbReference type="InterPro" id="IPR011050">
    <property type="entry name" value="Pectin_lyase_fold/virulence"/>
</dbReference>
<dbReference type="PANTHER" id="PTHR31707">
    <property type="entry name" value="PECTINESTERASE"/>
    <property type="match status" value="1"/>
</dbReference>
<evidence type="ECO:0000256" key="2">
    <source>
        <dbReference type="ARBA" id="ARBA00022801"/>
    </source>
</evidence>
<dbReference type="EMBL" id="JAIQCV010000009">
    <property type="protein sequence ID" value="KAH1064583.1"/>
    <property type="molecule type" value="Genomic_DNA"/>
</dbReference>
<evidence type="ECO:0000313" key="5">
    <source>
        <dbReference type="EMBL" id="KAH1064583.1"/>
    </source>
</evidence>
<organism evidence="5 6">
    <name type="scientific">Gossypium stocksii</name>
    <dbReference type="NCBI Taxonomy" id="47602"/>
    <lineage>
        <taxon>Eukaryota</taxon>
        <taxon>Viridiplantae</taxon>
        <taxon>Streptophyta</taxon>
        <taxon>Embryophyta</taxon>
        <taxon>Tracheophyta</taxon>
        <taxon>Spermatophyta</taxon>
        <taxon>Magnoliopsida</taxon>
        <taxon>eudicotyledons</taxon>
        <taxon>Gunneridae</taxon>
        <taxon>Pentapetalae</taxon>
        <taxon>rosids</taxon>
        <taxon>malvids</taxon>
        <taxon>Malvales</taxon>
        <taxon>Malvaceae</taxon>
        <taxon>Malvoideae</taxon>
        <taxon>Gossypium</taxon>
    </lineage>
</organism>
<dbReference type="OrthoDB" id="2019149at2759"/>
<evidence type="ECO:0000259" key="4">
    <source>
        <dbReference type="Pfam" id="PF01095"/>
    </source>
</evidence>
<dbReference type="InterPro" id="IPR000070">
    <property type="entry name" value="Pectinesterase_cat"/>
</dbReference>
<comment type="caution">
    <text evidence="5">The sequence shown here is derived from an EMBL/GenBank/DDBJ whole genome shotgun (WGS) entry which is preliminary data.</text>
</comment>
<reference evidence="5 6" key="1">
    <citation type="journal article" date="2021" name="Plant Biotechnol. J.">
        <title>Multi-omics assisted identification of the key and species-specific regulatory components of drought-tolerant mechanisms in Gossypium stocksii.</title>
        <authorList>
            <person name="Yu D."/>
            <person name="Ke L."/>
            <person name="Zhang D."/>
            <person name="Wu Y."/>
            <person name="Sun Y."/>
            <person name="Mei J."/>
            <person name="Sun J."/>
            <person name="Sun Y."/>
        </authorList>
    </citation>
    <scope>NUCLEOTIDE SEQUENCE [LARGE SCALE GENOMIC DNA]</scope>
    <source>
        <strain evidence="6">cv. E1</strain>
        <tissue evidence="5">Leaf</tissue>
    </source>
</reference>
<keyword evidence="3" id="KW-0063">Aspartyl esterase</keyword>
<dbReference type="InterPro" id="IPR012334">
    <property type="entry name" value="Pectin_lyas_fold"/>
</dbReference>
<dbReference type="Pfam" id="PF01095">
    <property type="entry name" value="Pectinesterase"/>
    <property type="match status" value="1"/>
</dbReference>
<evidence type="ECO:0000256" key="3">
    <source>
        <dbReference type="ARBA" id="ARBA00023085"/>
    </source>
</evidence>
<sequence length="216" mass="23962">MHVFHMCSNALAMIKNLMDTDMVSQGYHPSSRRQFEEQDQIEWPKWLSAGDRRLLQATTVIPNVTVAADGNGDFFMVSEAVAAAPERSTTRYIIKIKAEVYRENVDVSRKKTNLMFVGDGKVNTIITASRNVVDGSTTFHSATVDVVDMPEGRPMSPGTLALMCDEQDTTFTTAASLNGIMDDGYSIVAAVAETTVAAYKETGERRRRYRGVRQRP</sequence>
<gene>
    <name evidence="5" type="ORF">J1N35_029570</name>
</gene>
<keyword evidence="2" id="KW-0378">Hydrolase</keyword>
<comment type="pathway">
    <text evidence="1">Glycan metabolism; pectin degradation; 2-dehydro-3-deoxy-D-gluconate from pectin: step 1/5.</text>
</comment>
<dbReference type="Gene3D" id="2.160.20.10">
    <property type="entry name" value="Single-stranded right-handed beta-helix, Pectin lyase-like"/>
    <property type="match status" value="1"/>
</dbReference>
<dbReference type="GO" id="GO:0030599">
    <property type="term" value="F:pectinesterase activity"/>
    <property type="evidence" value="ECO:0007669"/>
    <property type="project" value="InterPro"/>
</dbReference>
<protein>
    <recommendedName>
        <fullName evidence="4">Pectinesterase catalytic domain-containing protein</fullName>
    </recommendedName>
</protein>
<feature type="domain" description="Pectinesterase catalytic" evidence="4">
    <location>
        <begin position="63"/>
        <end position="147"/>
    </location>
</feature>
<name>A0A9D3ZT72_9ROSI</name>